<dbReference type="PANTHER" id="PTHR42696:SF2">
    <property type="entry name" value="ASPARTATE AMMONIA-LYASE"/>
    <property type="match status" value="1"/>
</dbReference>
<dbReference type="EMBL" id="AUZZ01008455">
    <property type="protein sequence ID" value="EQD37933.1"/>
    <property type="molecule type" value="Genomic_DNA"/>
</dbReference>
<gene>
    <name evidence="2" type="ORF">B2A_11702</name>
</gene>
<reference evidence="2" key="1">
    <citation type="submission" date="2013-08" db="EMBL/GenBank/DDBJ databases">
        <authorList>
            <person name="Mendez C."/>
            <person name="Richter M."/>
            <person name="Ferrer M."/>
            <person name="Sanchez J."/>
        </authorList>
    </citation>
    <scope>NUCLEOTIDE SEQUENCE</scope>
</reference>
<dbReference type="AlphaFoldDB" id="T0YXZ9"/>
<name>T0YXZ9_9ZZZZ</name>
<evidence type="ECO:0000313" key="2">
    <source>
        <dbReference type="EMBL" id="EQD37933.1"/>
    </source>
</evidence>
<dbReference type="InterPro" id="IPR022761">
    <property type="entry name" value="Fumarate_lyase_N"/>
</dbReference>
<keyword evidence="2" id="KW-0456">Lyase</keyword>
<evidence type="ECO:0000259" key="1">
    <source>
        <dbReference type="Pfam" id="PF00206"/>
    </source>
</evidence>
<dbReference type="PANTHER" id="PTHR42696">
    <property type="entry name" value="ASPARTATE AMMONIA-LYASE"/>
    <property type="match status" value="1"/>
</dbReference>
<dbReference type="InterPro" id="IPR008948">
    <property type="entry name" value="L-Aspartase-like"/>
</dbReference>
<proteinExistence type="predicted"/>
<dbReference type="GO" id="GO:0005829">
    <property type="term" value="C:cytosol"/>
    <property type="evidence" value="ECO:0007669"/>
    <property type="project" value="TreeGrafter"/>
</dbReference>
<dbReference type="GO" id="GO:0008797">
    <property type="term" value="F:aspartate ammonia-lyase activity"/>
    <property type="evidence" value="ECO:0007669"/>
    <property type="project" value="TreeGrafter"/>
</dbReference>
<sequence length="135" mass="14848">MRPRYRKEKDALGSVNVPYDSYYGSETARALANFRISGMHVPMDFIVAYAQLKKAAAISNAKLGKLDRKIAGAIIKASDEVIGGKLDDYFVMDIFQAGAGTSTNMNINEVIANRALELMGKKKGRLQAYTPQRPC</sequence>
<dbReference type="FunFam" id="1.10.275.10:FF:000001">
    <property type="entry name" value="Fumarate hydratase, mitochondrial"/>
    <property type="match status" value="1"/>
</dbReference>
<organism evidence="2">
    <name type="scientific">mine drainage metagenome</name>
    <dbReference type="NCBI Taxonomy" id="410659"/>
    <lineage>
        <taxon>unclassified sequences</taxon>
        <taxon>metagenomes</taxon>
        <taxon>ecological metagenomes</taxon>
    </lineage>
</organism>
<dbReference type="InterPro" id="IPR024083">
    <property type="entry name" value="Fumarase/histidase_N"/>
</dbReference>
<dbReference type="SUPFAM" id="SSF48557">
    <property type="entry name" value="L-aspartase-like"/>
    <property type="match status" value="1"/>
</dbReference>
<accession>T0YXZ9</accession>
<feature type="domain" description="Fumarate lyase N-terminal" evidence="1">
    <location>
        <begin position="13"/>
        <end position="122"/>
    </location>
</feature>
<protein>
    <submittedName>
        <fullName evidence="2">Aspartate ammonia-lyase</fullName>
    </submittedName>
</protein>
<dbReference type="InterPro" id="IPR051546">
    <property type="entry name" value="Aspartate_Ammonia-Lyase"/>
</dbReference>
<reference evidence="2" key="2">
    <citation type="journal article" date="2014" name="ISME J.">
        <title>Microbial stratification in low pH oxic and suboxic macroscopic growths along an acid mine drainage.</title>
        <authorList>
            <person name="Mendez-Garcia C."/>
            <person name="Mesa V."/>
            <person name="Sprenger R.R."/>
            <person name="Richter M."/>
            <person name="Diez M.S."/>
            <person name="Solano J."/>
            <person name="Bargiela R."/>
            <person name="Golyshina O.V."/>
            <person name="Manteca A."/>
            <person name="Ramos J.L."/>
            <person name="Gallego J.R."/>
            <person name="Llorente I."/>
            <person name="Martins Dos Santos V.A."/>
            <person name="Jensen O.N."/>
            <person name="Pelaez A.I."/>
            <person name="Sanchez J."/>
            <person name="Ferrer M."/>
        </authorList>
    </citation>
    <scope>NUCLEOTIDE SEQUENCE</scope>
</reference>
<dbReference type="GO" id="GO:0006531">
    <property type="term" value="P:aspartate metabolic process"/>
    <property type="evidence" value="ECO:0007669"/>
    <property type="project" value="TreeGrafter"/>
</dbReference>
<dbReference type="Gene3D" id="1.10.275.10">
    <property type="entry name" value="Fumarase/aspartase (N-terminal domain)"/>
    <property type="match status" value="1"/>
</dbReference>
<dbReference type="Pfam" id="PF00206">
    <property type="entry name" value="Lyase_1"/>
    <property type="match status" value="1"/>
</dbReference>
<comment type="caution">
    <text evidence="2">The sequence shown here is derived from an EMBL/GenBank/DDBJ whole genome shotgun (WGS) entry which is preliminary data.</text>
</comment>